<dbReference type="PANTHER" id="PTHR33022:SF26">
    <property type="entry name" value="UBIQUITIN-LIKE PROTEASE FAMILY PROFILE DOMAIN-CONTAINING PROTEIN"/>
    <property type="match status" value="1"/>
</dbReference>
<accession>A0A2G2WD37</accession>
<evidence type="ECO:0000313" key="2">
    <source>
        <dbReference type="Proteomes" id="UP000224567"/>
    </source>
</evidence>
<proteinExistence type="predicted"/>
<evidence type="ECO:0000313" key="1">
    <source>
        <dbReference type="EMBL" id="PHT43137.1"/>
    </source>
</evidence>
<protein>
    <recommendedName>
        <fullName evidence="3">Ubiquitin-like protease family profile domain-containing protein</fullName>
    </recommendedName>
</protein>
<comment type="caution">
    <text evidence="1">The sequence shown here is derived from an EMBL/GenBank/DDBJ whole genome shotgun (WGS) entry which is preliminary data.</text>
</comment>
<organism evidence="1 2">
    <name type="scientific">Capsicum baccatum</name>
    <name type="common">Peruvian pepper</name>
    <dbReference type="NCBI Taxonomy" id="33114"/>
    <lineage>
        <taxon>Eukaryota</taxon>
        <taxon>Viridiplantae</taxon>
        <taxon>Streptophyta</taxon>
        <taxon>Embryophyta</taxon>
        <taxon>Tracheophyta</taxon>
        <taxon>Spermatophyta</taxon>
        <taxon>Magnoliopsida</taxon>
        <taxon>eudicotyledons</taxon>
        <taxon>Gunneridae</taxon>
        <taxon>Pentapetalae</taxon>
        <taxon>asterids</taxon>
        <taxon>lamiids</taxon>
        <taxon>Solanales</taxon>
        <taxon>Solanaceae</taxon>
        <taxon>Solanoideae</taxon>
        <taxon>Capsiceae</taxon>
        <taxon>Capsicum</taxon>
    </lineage>
</organism>
<evidence type="ECO:0008006" key="3">
    <source>
        <dbReference type="Google" id="ProtNLM"/>
    </source>
</evidence>
<gene>
    <name evidence="1" type="ORF">CQW23_17162</name>
</gene>
<reference evidence="1 2" key="1">
    <citation type="journal article" date="2017" name="Genome Biol.">
        <title>New reference genome sequences of hot pepper reveal the massive evolution of plant disease-resistance genes by retroduplication.</title>
        <authorList>
            <person name="Kim S."/>
            <person name="Park J."/>
            <person name="Yeom S.I."/>
            <person name="Kim Y.M."/>
            <person name="Seo E."/>
            <person name="Kim K.T."/>
            <person name="Kim M.S."/>
            <person name="Lee J.M."/>
            <person name="Cheong K."/>
            <person name="Shin H.S."/>
            <person name="Kim S.B."/>
            <person name="Han K."/>
            <person name="Lee J."/>
            <person name="Park M."/>
            <person name="Lee H.A."/>
            <person name="Lee H.Y."/>
            <person name="Lee Y."/>
            <person name="Oh S."/>
            <person name="Lee J.H."/>
            <person name="Choi E."/>
            <person name="Choi E."/>
            <person name="Lee S.E."/>
            <person name="Jeon J."/>
            <person name="Kim H."/>
            <person name="Choi G."/>
            <person name="Song H."/>
            <person name="Lee J."/>
            <person name="Lee S.C."/>
            <person name="Kwon J.K."/>
            <person name="Lee H.Y."/>
            <person name="Koo N."/>
            <person name="Hong Y."/>
            <person name="Kim R.W."/>
            <person name="Kang W.H."/>
            <person name="Huh J.H."/>
            <person name="Kang B.C."/>
            <person name="Yang T.J."/>
            <person name="Lee Y.H."/>
            <person name="Bennetzen J.L."/>
            <person name="Choi D."/>
        </authorList>
    </citation>
    <scope>NUCLEOTIDE SEQUENCE [LARGE SCALE GENOMIC DNA]</scope>
    <source>
        <strain evidence="2">cv. PBC81</strain>
    </source>
</reference>
<reference evidence="2" key="2">
    <citation type="journal article" date="2017" name="J. Anim. Genet.">
        <title>Multiple reference genome sequences of hot pepper reveal the massive evolution of plant disease resistance genes by retroduplication.</title>
        <authorList>
            <person name="Kim S."/>
            <person name="Park J."/>
            <person name="Yeom S.-I."/>
            <person name="Kim Y.-M."/>
            <person name="Seo E."/>
            <person name="Kim K.-T."/>
            <person name="Kim M.-S."/>
            <person name="Lee J.M."/>
            <person name="Cheong K."/>
            <person name="Shin H.-S."/>
            <person name="Kim S.-B."/>
            <person name="Han K."/>
            <person name="Lee J."/>
            <person name="Park M."/>
            <person name="Lee H.-A."/>
            <person name="Lee H.-Y."/>
            <person name="Lee Y."/>
            <person name="Oh S."/>
            <person name="Lee J.H."/>
            <person name="Choi E."/>
            <person name="Choi E."/>
            <person name="Lee S.E."/>
            <person name="Jeon J."/>
            <person name="Kim H."/>
            <person name="Choi G."/>
            <person name="Song H."/>
            <person name="Lee J."/>
            <person name="Lee S.-C."/>
            <person name="Kwon J.-K."/>
            <person name="Lee H.-Y."/>
            <person name="Koo N."/>
            <person name="Hong Y."/>
            <person name="Kim R.W."/>
            <person name="Kang W.-H."/>
            <person name="Huh J.H."/>
            <person name="Kang B.-C."/>
            <person name="Yang T.-J."/>
            <person name="Lee Y.-H."/>
            <person name="Bennetzen J.L."/>
            <person name="Choi D."/>
        </authorList>
    </citation>
    <scope>NUCLEOTIDE SEQUENCE [LARGE SCALE GENOMIC DNA]</scope>
    <source>
        <strain evidence="2">cv. PBC81</strain>
    </source>
</reference>
<dbReference type="AlphaFoldDB" id="A0A2G2WD37"/>
<dbReference type="Proteomes" id="UP000224567">
    <property type="component" value="Unassembled WGS sequence"/>
</dbReference>
<name>A0A2G2WD37_CAPBA</name>
<dbReference type="EMBL" id="MLFT02000007">
    <property type="protein sequence ID" value="PHT43137.1"/>
    <property type="molecule type" value="Genomic_DNA"/>
</dbReference>
<sequence length="259" mass="29390">MSLGASILIKTSTKVVSNAAASNTSPILVYKIVKKFTLNKKLVEEQIQSPHSIEPSVTDAAMKRIIPIDDLNIVNQKVDALESYSYMDVNGIPSCLNVPVVCEHDVNINVQLEMRIDEADKTKVDCVEGDHSHIDVQHDLQIIAASVHMEDPIKIKHPKSIQDETDRAVQNQTVSDKPSTKLTYWLISIGLLDKWDCRVFIFAYTEYLRHEKGILPEYFDAKNFRTRYASLLWQHGTQKNEIDAVSDDESLDRPVRPQF</sequence>
<keyword evidence="2" id="KW-1185">Reference proteome</keyword>
<dbReference type="PANTHER" id="PTHR33022">
    <property type="entry name" value="DUF1985 DOMAIN-CONTAINING PROTEIN"/>
    <property type="match status" value="1"/>
</dbReference>